<dbReference type="Proteomes" id="UP000067711">
    <property type="component" value="Chromosome 2"/>
</dbReference>
<dbReference type="EMBL" id="CP013388">
    <property type="protein sequence ID" value="AOJ06851.1"/>
    <property type="molecule type" value="Genomic_DNA"/>
</dbReference>
<evidence type="ECO:0000313" key="1">
    <source>
        <dbReference type="EMBL" id="AOJ06851.1"/>
    </source>
</evidence>
<dbReference type="RefSeq" id="WP_066484868.1">
    <property type="nucleotide sequence ID" value="NZ_CP013388.1"/>
</dbReference>
<protein>
    <submittedName>
        <fullName evidence="1">Uncharacterized protein</fullName>
    </submittedName>
</protein>
<name>A0A1B4FT73_9BURK</name>
<evidence type="ECO:0000313" key="2">
    <source>
        <dbReference type="Proteomes" id="UP000067711"/>
    </source>
</evidence>
<organism evidence="1 2">
    <name type="scientific">Burkholderia mayonis</name>
    <dbReference type="NCBI Taxonomy" id="1385591"/>
    <lineage>
        <taxon>Bacteria</taxon>
        <taxon>Pseudomonadati</taxon>
        <taxon>Pseudomonadota</taxon>
        <taxon>Betaproteobacteria</taxon>
        <taxon>Burkholderiales</taxon>
        <taxon>Burkholderiaceae</taxon>
        <taxon>Burkholderia</taxon>
        <taxon>pseudomallei group</taxon>
    </lineage>
</organism>
<gene>
    <name evidence="1" type="ORF">WS71_05615</name>
</gene>
<sequence length="109" mass="11901">MWRDAPGNGLRRFAISPSTSTDEFLERAHCIDETALTAASWSSTNADEFVRLIGAEDGAPDLSAWRTQCIDATDSMLESPPYAADCHVDGLVRQLHRFDSPVGDEMSVA</sequence>
<accession>A0A1B4FT73</accession>
<dbReference type="AlphaFoldDB" id="A0A1B4FT73"/>
<reference evidence="1 2" key="1">
    <citation type="submission" date="2015-12" db="EMBL/GenBank/DDBJ databases">
        <title>Diversity of Burkholderia near neighbor genomes.</title>
        <authorList>
            <person name="Sahl J."/>
            <person name="Wagner D."/>
            <person name="Keim P."/>
        </authorList>
    </citation>
    <scope>NUCLEOTIDE SEQUENCE [LARGE SCALE GENOMIC DNA]</scope>
    <source>
        <strain evidence="1 2">BDU8</strain>
    </source>
</reference>
<proteinExistence type="predicted"/>